<keyword evidence="4" id="KW-0378">Hydrolase</keyword>
<evidence type="ECO:0000259" key="3">
    <source>
        <dbReference type="PROSITE" id="PS50893"/>
    </source>
</evidence>
<keyword evidence="5" id="KW-1185">Reference proteome</keyword>
<reference evidence="4" key="1">
    <citation type="journal article" date="2022" name="G3 (Bethesda)">
        <title>High quality genome of the basidiomycete yeast Dioszegia hungarica PDD-24b-2 isolated from cloud water.</title>
        <authorList>
            <person name="Jarrige D."/>
            <person name="Haridas S."/>
            <person name="Bleykasten-Grosshans C."/>
            <person name="Joly M."/>
            <person name="Nadalig T."/>
            <person name="Sancelme M."/>
            <person name="Vuilleumier S."/>
            <person name="Grigoriev I.V."/>
            <person name="Amato P."/>
            <person name="Bringel F."/>
        </authorList>
    </citation>
    <scope>NUCLEOTIDE SEQUENCE</scope>
    <source>
        <strain evidence="4">PDD-24b-2</strain>
    </source>
</reference>
<proteinExistence type="predicted"/>
<dbReference type="PANTHER" id="PTHR43394:SF1">
    <property type="entry name" value="ATP-BINDING CASSETTE SUB-FAMILY B MEMBER 10, MITOCHONDRIAL"/>
    <property type="match status" value="1"/>
</dbReference>
<evidence type="ECO:0000256" key="1">
    <source>
        <dbReference type="ARBA" id="ARBA00022741"/>
    </source>
</evidence>
<dbReference type="InterPro" id="IPR027417">
    <property type="entry name" value="P-loop_NTPase"/>
</dbReference>
<keyword evidence="1" id="KW-0547">Nucleotide-binding</keyword>
<dbReference type="RefSeq" id="XP_052942918.1">
    <property type="nucleotide sequence ID" value="XM_053085989.1"/>
</dbReference>
<dbReference type="InterPro" id="IPR003439">
    <property type="entry name" value="ABC_transporter-like_ATP-bd"/>
</dbReference>
<dbReference type="GeneID" id="77725190"/>
<dbReference type="CDD" id="cd03228">
    <property type="entry name" value="ABCC_MRP_Like"/>
    <property type="match status" value="1"/>
</dbReference>
<dbReference type="SUPFAM" id="SSF52540">
    <property type="entry name" value="P-loop containing nucleoside triphosphate hydrolases"/>
    <property type="match status" value="1"/>
</dbReference>
<protein>
    <submittedName>
        <fullName evidence="4">P-loop containing nucleoside triphosphate hydrolase protein</fullName>
    </submittedName>
</protein>
<dbReference type="GO" id="GO:0005524">
    <property type="term" value="F:ATP binding"/>
    <property type="evidence" value="ECO:0007669"/>
    <property type="project" value="UniProtKB-KW"/>
</dbReference>
<dbReference type="PANTHER" id="PTHR43394">
    <property type="entry name" value="ATP-DEPENDENT PERMEASE MDL1, MITOCHONDRIAL"/>
    <property type="match status" value="1"/>
</dbReference>
<dbReference type="SMART" id="SM00382">
    <property type="entry name" value="AAA"/>
    <property type="match status" value="1"/>
</dbReference>
<name>A0AA38H3I8_9TREE</name>
<dbReference type="InterPro" id="IPR039421">
    <property type="entry name" value="Type_1_exporter"/>
</dbReference>
<dbReference type="GO" id="GO:0015421">
    <property type="term" value="F:ABC-type oligopeptide transporter activity"/>
    <property type="evidence" value="ECO:0007669"/>
    <property type="project" value="TreeGrafter"/>
</dbReference>
<gene>
    <name evidence="4" type="ORF">MKK02DRAFT_18662</name>
</gene>
<evidence type="ECO:0000313" key="5">
    <source>
        <dbReference type="Proteomes" id="UP001164286"/>
    </source>
</evidence>
<comment type="caution">
    <text evidence="4">The sequence shown here is derived from an EMBL/GenBank/DDBJ whole genome shotgun (WGS) entry which is preliminary data.</text>
</comment>
<dbReference type="InterPro" id="IPR017871">
    <property type="entry name" value="ABC_transporter-like_CS"/>
</dbReference>
<dbReference type="Gene3D" id="3.40.50.300">
    <property type="entry name" value="P-loop containing nucleotide triphosphate hydrolases"/>
    <property type="match status" value="1"/>
</dbReference>
<dbReference type="GO" id="GO:0016887">
    <property type="term" value="F:ATP hydrolysis activity"/>
    <property type="evidence" value="ECO:0007669"/>
    <property type="project" value="InterPro"/>
</dbReference>
<dbReference type="Proteomes" id="UP001164286">
    <property type="component" value="Unassembled WGS sequence"/>
</dbReference>
<evidence type="ECO:0000313" key="4">
    <source>
        <dbReference type="EMBL" id="KAI9633141.1"/>
    </source>
</evidence>
<organism evidence="4 5">
    <name type="scientific">Dioszegia hungarica</name>
    <dbReference type="NCBI Taxonomy" id="4972"/>
    <lineage>
        <taxon>Eukaryota</taxon>
        <taxon>Fungi</taxon>
        <taxon>Dikarya</taxon>
        <taxon>Basidiomycota</taxon>
        <taxon>Agaricomycotina</taxon>
        <taxon>Tremellomycetes</taxon>
        <taxon>Tremellales</taxon>
        <taxon>Bulleribasidiaceae</taxon>
        <taxon>Dioszegia</taxon>
    </lineage>
</organism>
<dbReference type="InterPro" id="IPR003593">
    <property type="entry name" value="AAA+_ATPase"/>
</dbReference>
<dbReference type="AlphaFoldDB" id="A0AA38H3I8"/>
<dbReference type="PROSITE" id="PS00211">
    <property type="entry name" value="ABC_TRANSPORTER_1"/>
    <property type="match status" value="1"/>
</dbReference>
<dbReference type="PROSITE" id="PS50893">
    <property type="entry name" value="ABC_TRANSPORTER_2"/>
    <property type="match status" value="1"/>
</dbReference>
<sequence>MGLVAQDLSFRYPGADKNVLRGINLTIPPGTTLAIVGVNGGGKTTLVKVLMGLYDHQGSLLLNGQPIASYDPATVHKRTSCLFQDFSKYSFTLRENIGIGNVGRMEDEAAIKEAIERGGATAVLDKVGMEGRETSIRPKSHHSGVPEQRASLSGGQWQRVALGRAFMRANEADLVVFDEPSASLDPRAEAQLFERIHSLSHQHGRRSSTIFISHRLSTVKRADQIAVVEDGTILECGTHAELMAKEGRYSELFRLQKAGFED</sequence>
<dbReference type="EMBL" id="JAKWFO010000011">
    <property type="protein sequence ID" value="KAI9633141.1"/>
    <property type="molecule type" value="Genomic_DNA"/>
</dbReference>
<dbReference type="Pfam" id="PF00005">
    <property type="entry name" value="ABC_tran"/>
    <property type="match status" value="1"/>
</dbReference>
<evidence type="ECO:0000256" key="2">
    <source>
        <dbReference type="ARBA" id="ARBA00022840"/>
    </source>
</evidence>
<accession>A0AA38H3I8</accession>
<keyword evidence="2" id="KW-0067">ATP-binding</keyword>
<feature type="domain" description="ABC transporter" evidence="3">
    <location>
        <begin position="3"/>
        <end position="255"/>
    </location>
</feature>